<evidence type="ECO:0000313" key="6">
    <source>
        <dbReference type="EMBL" id="RIH88465.1"/>
    </source>
</evidence>
<keyword evidence="3" id="KW-0804">Transcription</keyword>
<dbReference type="Proteomes" id="UP000265800">
    <property type="component" value="Unassembled WGS sequence"/>
</dbReference>
<dbReference type="CDD" id="cd06267">
    <property type="entry name" value="PBP1_LacI_sugar_binding-like"/>
    <property type="match status" value="1"/>
</dbReference>
<dbReference type="AlphaFoldDB" id="A0A399EXY6"/>
<dbReference type="OrthoDB" id="9796186at2"/>
<dbReference type="CDD" id="cd01392">
    <property type="entry name" value="HTH_LacI"/>
    <property type="match status" value="1"/>
</dbReference>
<evidence type="ECO:0000256" key="2">
    <source>
        <dbReference type="ARBA" id="ARBA00023125"/>
    </source>
</evidence>
<dbReference type="PANTHER" id="PTHR30146">
    <property type="entry name" value="LACI-RELATED TRANSCRIPTIONAL REPRESSOR"/>
    <property type="match status" value="1"/>
</dbReference>
<sequence length="340" mass="36196">MPDSNVTLEHVARLAGVSKVTVSKVLNNTGRISEDTRKRVLEAARQLGYVANTAARSLRGRPTQILGMVIPELISPYFAEVARAAADAASRQGYDLALFTTSRDPKRERERVGALLGGLADGLIIVVPIGAAGFLADLERSRAPVVLINHFGASTHLPVVRADSFQGSLAAVEHLLSLGHRRIGFVTGAAHSSQAAERYRAYQACMVAAGLWDEALVRPGDFTQRRGFEAGLELLSLPDPPTAIFAASDLTAFGVIDAARAKGLRVPEDLSVVGFDDIPAAAHAHPSLTSVAHPIQAMAQAAVDLFLKARAGQTVRDTLIEFPSRLVVRASSGPAPRRWP</sequence>
<dbReference type="GO" id="GO:0000976">
    <property type="term" value="F:transcription cis-regulatory region binding"/>
    <property type="evidence" value="ECO:0007669"/>
    <property type="project" value="TreeGrafter"/>
</dbReference>
<dbReference type="SMART" id="SM00354">
    <property type="entry name" value="HTH_LACI"/>
    <property type="match status" value="1"/>
</dbReference>
<name>A0A399EXY6_9DEIN</name>
<dbReference type="InterPro" id="IPR046335">
    <property type="entry name" value="LacI/GalR-like_sensor"/>
</dbReference>
<dbReference type="EMBL" id="QWKZ01000012">
    <property type="protein sequence ID" value="RIH88465.1"/>
    <property type="molecule type" value="Genomic_DNA"/>
</dbReference>
<evidence type="ECO:0000259" key="5">
    <source>
        <dbReference type="PROSITE" id="PS50932"/>
    </source>
</evidence>
<gene>
    <name evidence="6" type="primary">ccpA_1</name>
    <name evidence="6" type="ORF">Mlute_00592</name>
</gene>
<evidence type="ECO:0000256" key="1">
    <source>
        <dbReference type="ARBA" id="ARBA00023015"/>
    </source>
</evidence>
<keyword evidence="4" id="KW-1133">Transmembrane helix</keyword>
<evidence type="ECO:0000313" key="7">
    <source>
        <dbReference type="Proteomes" id="UP000265800"/>
    </source>
</evidence>
<dbReference type="SUPFAM" id="SSF53822">
    <property type="entry name" value="Periplasmic binding protein-like I"/>
    <property type="match status" value="1"/>
</dbReference>
<dbReference type="Pfam" id="PF00356">
    <property type="entry name" value="LacI"/>
    <property type="match status" value="1"/>
</dbReference>
<dbReference type="GO" id="GO:0003700">
    <property type="term" value="F:DNA-binding transcription factor activity"/>
    <property type="evidence" value="ECO:0007669"/>
    <property type="project" value="TreeGrafter"/>
</dbReference>
<dbReference type="RefSeq" id="WP_119359272.1">
    <property type="nucleotide sequence ID" value="NZ_QWKZ01000012.1"/>
</dbReference>
<dbReference type="InterPro" id="IPR010982">
    <property type="entry name" value="Lambda_DNA-bd_dom_sf"/>
</dbReference>
<dbReference type="Gene3D" id="1.10.260.40">
    <property type="entry name" value="lambda repressor-like DNA-binding domains"/>
    <property type="match status" value="1"/>
</dbReference>
<keyword evidence="4" id="KW-0472">Membrane</keyword>
<dbReference type="InterPro" id="IPR000843">
    <property type="entry name" value="HTH_LacI"/>
</dbReference>
<dbReference type="Pfam" id="PF13377">
    <property type="entry name" value="Peripla_BP_3"/>
    <property type="match status" value="1"/>
</dbReference>
<reference evidence="6 7" key="1">
    <citation type="submission" date="2018-08" db="EMBL/GenBank/DDBJ databases">
        <title>Meiothermus luteus KCTC 52599 genome sequencing project.</title>
        <authorList>
            <person name="Da Costa M.S."/>
            <person name="Albuquerque L."/>
            <person name="Raposo P."/>
            <person name="Froufe H.J.C."/>
            <person name="Barroso C.S."/>
            <person name="Egas C."/>
        </authorList>
    </citation>
    <scope>NUCLEOTIDE SEQUENCE [LARGE SCALE GENOMIC DNA]</scope>
    <source>
        <strain evidence="6 7">KCTC 52599</strain>
    </source>
</reference>
<keyword evidence="2" id="KW-0238">DNA-binding</keyword>
<accession>A0A399EXY6</accession>
<feature type="transmembrane region" description="Helical" evidence="4">
    <location>
        <begin position="112"/>
        <end position="136"/>
    </location>
</feature>
<organism evidence="6 7">
    <name type="scientific">Meiothermus luteus</name>
    <dbReference type="NCBI Taxonomy" id="2026184"/>
    <lineage>
        <taxon>Bacteria</taxon>
        <taxon>Thermotogati</taxon>
        <taxon>Deinococcota</taxon>
        <taxon>Deinococci</taxon>
        <taxon>Thermales</taxon>
        <taxon>Thermaceae</taxon>
        <taxon>Meiothermus</taxon>
    </lineage>
</organism>
<dbReference type="InterPro" id="IPR028082">
    <property type="entry name" value="Peripla_BP_I"/>
</dbReference>
<dbReference type="Gene3D" id="3.40.50.2300">
    <property type="match status" value="2"/>
</dbReference>
<keyword evidence="4" id="KW-0812">Transmembrane</keyword>
<dbReference type="SUPFAM" id="SSF47413">
    <property type="entry name" value="lambda repressor-like DNA-binding domains"/>
    <property type="match status" value="1"/>
</dbReference>
<keyword evidence="1" id="KW-0805">Transcription regulation</keyword>
<evidence type="ECO:0000256" key="4">
    <source>
        <dbReference type="SAM" id="Phobius"/>
    </source>
</evidence>
<dbReference type="PROSITE" id="PS50932">
    <property type="entry name" value="HTH_LACI_2"/>
    <property type="match status" value="1"/>
</dbReference>
<comment type="caution">
    <text evidence="6">The sequence shown here is derived from an EMBL/GenBank/DDBJ whole genome shotgun (WGS) entry which is preliminary data.</text>
</comment>
<keyword evidence="7" id="KW-1185">Reference proteome</keyword>
<proteinExistence type="predicted"/>
<feature type="domain" description="HTH lacI-type" evidence="5">
    <location>
        <begin position="6"/>
        <end position="60"/>
    </location>
</feature>
<protein>
    <submittedName>
        <fullName evidence="6">Catabolite control protein A</fullName>
    </submittedName>
</protein>
<dbReference type="PANTHER" id="PTHR30146:SF109">
    <property type="entry name" value="HTH-TYPE TRANSCRIPTIONAL REGULATOR GALS"/>
    <property type="match status" value="1"/>
</dbReference>
<evidence type="ECO:0000256" key="3">
    <source>
        <dbReference type="ARBA" id="ARBA00023163"/>
    </source>
</evidence>